<proteinExistence type="predicted"/>
<comment type="caution">
    <text evidence="1">The sequence shown here is derived from an EMBL/GenBank/DDBJ whole genome shotgun (WGS) entry which is preliminary data.</text>
</comment>
<organism evidence="1 2">
    <name type="scientific">Meloidogyne enterolobii</name>
    <name type="common">Root-knot nematode worm</name>
    <name type="synonym">Meloidogyne mayaguensis</name>
    <dbReference type="NCBI Taxonomy" id="390850"/>
    <lineage>
        <taxon>Eukaryota</taxon>
        <taxon>Metazoa</taxon>
        <taxon>Ecdysozoa</taxon>
        <taxon>Nematoda</taxon>
        <taxon>Chromadorea</taxon>
        <taxon>Rhabditida</taxon>
        <taxon>Tylenchina</taxon>
        <taxon>Tylenchomorpha</taxon>
        <taxon>Tylenchoidea</taxon>
        <taxon>Meloidogynidae</taxon>
        <taxon>Meloidogyninae</taxon>
        <taxon>Meloidogyne</taxon>
    </lineage>
</organism>
<sequence>MLGIKNEVLQQNKNLSGEERSNNSANISSIGGVNIPNQILLLNKNGAAN</sequence>
<keyword evidence="2" id="KW-1185">Reference proteome</keyword>
<reference evidence="1" key="1">
    <citation type="submission" date="2023-11" db="EMBL/GenBank/DDBJ databases">
        <authorList>
            <person name="Poullet M."/>
        </authorList>
    </citation>
    <scope>NUCLEOTIDE SEQUENCE</scope>
    <source>
        <strain evidence="1">E1834</strain>
    </source>
</reference>
<accession>A0ACB0Y3W8</accession>
<evidence type="ECO:0000313" key="2">
    <source>
        <dbReference type="Proteomes" id="UP001497535"/>
    </source>
</evidence>
<evidence type="ECO:0000313" key="1">
    <source>
        <dbReference type="EMBL" id="CAK5030953.1"/>
    </source>
</evidence>
<dbReference type="Proteomes" id="UP001497535">
    <property type="component" value="Unassembled WGS sequence"/>
</dbReference>
<gene>
    <name evidence="1" type="ORF">MENTE1834_LOCUS7376</name>
</gene>
<name>A0ACB0Y3W8_MELEN</name>
<protein>
    <submittedName>
        <fullName evidence="1">Uncharacterized protein</fullName>
    </submittedName>
</protein>
<dbReference type="EMBL" id="CAVMJV010000005">
    <property type="protein sequence ID" value="CAK5030953.1"/>
    <property type="molecule type" value="Genomic_DNA"/>
</dbReference>